<accession>A0ABP9PD97</accession>
<dbReference type="Gene3D" id="1.20.1090.10">
    <property type="entry name" value="Dehydroquinate synthase-like - alpha domain"/>
    <property type="match status" value="1"/>
</dbReference>
<evidence type="ECO:0000256" key="2">
    <source>
        <dbReference type="ARBA" id="ARBA00022516"/>
    </source>
</evidence>
<name>A0ABP9PD97_9ACTN</name>
<keyword evidence="6" id="KW-0520">NAD</keyword>
<dbReference type="Pfam" id="PF13685">
    <property type="entry name" value="Fe-ADH_2"/>
    <property type="match status" value="1"/>
</dbReference>
<dbReference type="SUPFAM" id="SSF56796">
    <property type="entry name" value="Dehydroquinate synthase-like"/>
    <property type="match status" value="1"/>
</dbReference>
<evidence type="ECO:0000256" key="7">
    <source>
        <dbReference type="ARBA" id="ARBA00023098"/>
    </source>
</evidence>
<evidence type="ECO:0000313" key="10">
    <source>
        <dbReference type="EMBL" id="GAA5143936.1"/>
    </source>
</evidence>
<evidence type="ECO:0000256" key="8">
    <source>
        <dbReference type="ARBA" id="ARBA00023209"/>
    </source>
</evidence>
<evidence type="ECO:0000313" key="11">
    <source>
        <dbReference type="Proteomes" id="UP001500221"/>
    </source>
</evidence>
<organism evidence="10 11">
    <name type="scientific">Nocardioides marinquilinus</name>
    <dbReference type="NCBI Taxonomy" id="1210400"/>
    <lineage>
        <taxon>Bacteria</taxon>
        <taxon>Bacillati</taxon>
        <taxon>Actinomycetota</taxon>
        <taxon>Actinomycetes</taxon>
        <taxon>Propionibacteriales</taxon>
        <taxon>Nocardioidaceae</taxon>
        <taxon>Nocardioides</taxon>
    </lineage>
</organism>
<keyword evidence="1" id="KW-0963">Cytoplasm</keyword>
<comment type="caution">
    <text evidence="10">The sequence shown here is derived from an EMBL/GenBank/DDBJ whole genome shotgun (WGS) entry which is preliminary data.</text>
</comment>
<dbReference type="PANTHER" id="PTHR43616">
    <property type="entry name" value="GLYCEROL DEHYDROGENASE"/>
    <property type="match status" value="1"/>
</dbReference>
<protein>
    <submittedName>
        <fullName evidence="10">Glycerol dehydrogenase</fullName>
    </submittedName>
</protein>
<dbReference type="Proteomes" id="UP001500221">
    <property type="component" value="Unassembled WGS sequence"/>
</dbReference>
<proteinExistence type="predicted"/>
<dbReference type="PANTHER" id="PTHR43616:SF5">
    <property type="entry name" value="GLYCEROL DEHYDROGENASE 1"/>
    <property type="match status" value="1"/>
</dbReference>
<dbReference type="EMBL" id="BAABKG010000001">
    <property type="protein sequence ID" value="GAA5143936.1"/>
    <property type="molecule type" value="Genomic_DNA"/>
</dbReference>
<dbReference type="Gene3D" id="3.40.50.1970">
    <property type="match status" value="1"/>
</dbReference>
<dbReference type="RefSeq" id="WP_345455247.1">
    <property type="nucleotide sequence ID" value="NZ_BAABKG010000001.1"/>
</dbReference>
<keyword evidence="7" id="KW-0443">Lipid metabolism</keyword>
<evidence type="ECO:0000256" key="5">
    <source>
        <dbReference type="ARBA" id="ARBA00023002"/>
    </source>
</evidence>
<gene>
    <name evidence="10" type="ORF">GCM10023340_10530</name>
</gene>
<keyword evidence="3" id="KW-0479">Metal-binding</keyword>
<sequence length="361" mass="36268">MSGLRVFAGPLRYVQGPGALDGLGELVAPYGPRPVVVSDPYVRELLGPRVSAVLGAAGLAPELRVLDGEITAAAADALTASVADVGTGVVVGVGGGKSLDVAKAVSLRLGVPVVTVPTVASNDSPTSKAVAMYDDEHRMVGVDQLAANPHAVVVDTALVAAAPVRFLRAGVGDAVSKAFEAAACAAGTGVTTLGTRPLLVGRAIASAALDALRAHAVAGLAACERGEVDDDLEATVEAVVLLSGLGFENGGLSLAHSLTRGLMRARGARDALHGEHVAWATLVQRAAEGADDAELADLRGFLADVGLPDSLPGLGMPDPTADEVREIARVTMTAPHLANLARPVTADDVVAAIERVEAGAG</sequence>
<keyword evidence="9" id="KW-1208">Phospholipid metabolism</keyword>
<dbReference type="InterPro" id="IPR016205">
    <property type="entry name" value="Glycerol_DH"/>
</dbReference>
<evidence type="ECO:0000256" key="3">
    <source>
        <dbReference type="ARBA" id="ARBA00022723"/>
    </source>
</evidence>
<evidence type="ECO:0000256" key="4">
    <source>
        <dbReference type="ARBA" id="ARBA00022857"/>
    </source>
</evidence>
<evidence type="ECO:0000256" key="6">
    <source>
        <dbReference type="ARBA" id="ARBA00023027"/>
    </source>
</evidence>
<evidence type="ECO:0000256" key="9">
    <source>
        <dbReference type="ARBA" id="ARBA00023264"/>
    </source>
</evidence>
<keyword evidence="4" id="KW-0521">NADP</keyword>
<keyword evidence="5" id="KW-0560">Oxidoreductase</keyword>
<dbReference type="PIRSF" id="PIRSF000112">
    <property type="entry name" value="Glycerol_dehydrogenase"/>
    <property type="match status" value="1"/>
</dbReference>
<keyword evidence="11" id="KW-1185">Reference proteome</keyword>
<evidence type="ECO:0000256" key="1">
    <source>
        <dbReference type="ARBA" id="ARBA00022490"/>
    </source>
</evidence>
<dbReference type="InterPro" id="IPR032837">
    <property type="entry name" value="G1PDH"/>
</dbReference>
<reference evidence="11" key="1">
    <citation type="journal article" date="2019" name="Int. J. Syst. Evol. Microbiol.">
        <title>The Global Catalogue of Microorganisms (GCM) 10K type strain sequencing project: providing services to taxonomists for standard genome sequencing and annotation.</title>
        <authorList>
            <consortium name="The Broad Institute Genomics Platform"/>
            <consortium name="The Broad Institute Genome Sequencing Center for Infectious Disease"/>
            <person name="Wu L."/>
            <person name="Ma J."/>
        </authorList>
    </citation>
    <scope>NUCLEOTIDE SEQUENCE [LARGE SCALE GENOMIC DNA]</scope>
    <source>
        <strain evidence="11">JCM 18459</strain>
    </source>
</reference>
<keyword evidence="8" id="KW-0594">Phospholipid biosynthesis</keyword>
<keyword evidence="2" id="KW-0444">Lipid biosynthesis</keyword>